<keyword evidence="2" id="KW-0560">Oxidoreductase</keyword>
<dbReference type="GO" id="GO:0016491">
    <property type="term" value="F:oxidoreductase activity"/>
    <property type="evidence" value="ECO:0007669"/>
    <property type="project" value="UniProtKB-KW"/>
</dbReference>
<proteinExistence type="inferred from homology"/>
<evidence type="ECO:0000256" key="2">
    <source>
        <dbReference type="ARBA" id="ARBA00023002"/>
    </source>
</evidence>
<dbReference type="PANTHER" id="PTHR11091">
    <property type="entry name" value="OXIDOREDUCTASE-RELATED"/>
    <property type="match status" value="1"/>
</dbReference>
<comment type="similarity">
    <text evidence="1">Belongs to the LDH2/MDH2 oxidoreductase family.</text>
</comment>
<name>A0A261SMJ3_9BORD</name>
<organism evidence="3 4">
    <name type="scientific">Bordetella genomosp. 10</name>
    <dbReference type="NCBI Taxonomy" id="1416804"/>
    <lineage>
        <taxon>Bacteria</taxon>
        <taxon>Pseudomonadati</taxon>
        <taxon>Pseudomonadota</taxon>
        <taxon>Betaproteobacteria</taxon>
        <taxon>Burkholderiales</taxon>
        <taxon>Alcaligenaceae</taxon>
        <taxon>Bordetella</taxon>
    </lineage>
</organism>
<dbReference type="InterPro" id="IPR043143">
    <property type="entry name" value="Mal/L-sulf/L-lact_DH-like_NADP"/>
</dbReference>
<sequence length="348" mass="36424">MAASQQHALYDATQLTEWVTAAFESMGVPHACARQTAVVLVRTNLRGIDTHGVARVPSYLEKIVEKEVNTAPRPLAQWRDGVLHFDGDNGLGQYVATQAIDQAVERAKQSPVVTCLVKRSGHMGALGQFVLAAAERGMIALMCQDTPPLMALPGSSRAAIGNNPIAFAAPVAGKAPLLFDMATSVVARGNLLQAMRDKRTEIPADWAIGPDGQPTTDPAFALKGAMAPMAGHKGIGLAMLAQVLAGSLTGSEKVPGATSSGGNASAFIQVINPDLLIGRQTFDAHMAGWLSLFLDASGENGRYPGERAAQCEQERLARGIPLPASVVQELAGLQGMTGQAFSVAPLKS</sequence>
<dbReference type="EMBL" id="NEVM01000001">
    <property type="protein sequence ID" value="OZI38638.1"/>
    <property type="molecule type" value="Genomic_DNA"/>
</dbReference>
<dbReference type="Gene3D" id="3.30.1370.60">
    <property type="entry name" value="Hypothetical oxidoreductase yiak, domain 2"/>
    <property type="match status" value="1"/>
</dbReference>
<dbReference type="SUPFAM" id="SSF89733">
    <property type="entry name" value="L-sulfolactate dehydrogenase-like"/>
    <property type="match status" value="1"/>
</dbReference>
<dbReference type="InterPro" id="IPR043144">
    <property type="entry name" value="Mal/L-sulf/L-lact_DH-like_ah"/>
</dbReference>
<dbReference type="InterPro" id="IPR003767">
    <property type="entry name" value="Malate/L-lactate_DH-like"/>
</dbReference>
<dbReference type="Pfam" id="PF02615">
    <property type="entry name" value="Ldh_2"/>
    <property type="match status" value="1"/>
</dbReference>
<accession>A0A261SMJ3</accession>
<reference evidence="4" key="1">
    <citation type="submission" date="2017-05" db="EMBL/GenBank/DDBJ databases">
        <title>Complete and WGS of Bordetella genogroups.</title>
        <authorList>
            <person name="Spilker T."/>
            <person name="Lipuma J."/>
        </authorList>
    </citation>
    <scope>NUCLEOTIDE SEQUENCE [LARGE SCALE GENOMIC DNA]</scope>
    <source>
        <strain evidence="4">AU16122</strain>
    </source>
</reference>
<gene>
    <name evidence="3" type="ORF">CAL29_05770</name>
</gene>
<evidence type="ECO:0000256" key="1">
    <source>
        <dbReference type="ARBA" id="ARBA00006056"/>
    </source>
</evidence>
<dbReference type="Proteomes" id="UP000216020">
    <property type="component" value="Unassembled WGS sequence"/>
</dbReference>
<dbReference type="InterPro" id="IPR036111">
    <property type="entry name" value="Mal/L-sulfo/L-lacto_DH-like_sf"/>
</dbReference>
<keyword evidence="4" id="KW-1185">Reference proteome</keyword>
<dbReference type="PANTHER" id="PTHR11091:SF0">
    <property type="entry name" value="MALATE DEHYDROGENASE"/>
    <property type="match status" value="1"/>
</dbReference>
<dbReference type="OrthoDB" id="924592at2"/>
<dbReference type="AlphaFoldDB" id="A0A261SMJ3"/>
<comment type="caution">
    <text evidence="3">The sequence shown here is derived from an EMBL/GenBank/DDBJ whole genome shotgun (WGS) entry which is preliminary data.</text>
</comment>
<dbReference type="Gene3D" id="1.10.1530.10">
    <property type="match status" value="1"/>
</dbReference>
<evidence type="ECO:0000313" key="3">
    <source>
        <dbReference type="EMBL" id="OZI38638.1"/>
    </source>
</evidence>
<evidence type="ECO:0000313" key="4">
    <source>
        <dbReference type="Proteomes" id="UP000216020"/>
    </source>
</evidence>
<protein>
    <submittedName>
        <fullName evidence="3">Lactate dehydrogenase</fullName>
    </submittedName>
</protein>